<dbReference type="InterPro" id="IPR023123">
    <property type="entry name" value="Tubulin_C"/>
</dbReference>
<dbReference type="InterPro" id="IPR036525">
    <property type="entry name" value="Tubulin/FtsZ_GTPase_sf"/>
</dbReference>
<comment type="similarity">
    <text evidence="4 16">Belongs to the tubulin family.</text>
</comment>
<dbReference type="GO" id="GO:0005525">
    <property type="term" value="F:GTP binding"/>
    <property type="evidence" value="ECO:0007669"/>
    <property type="project" value="UniProtKB-UniRule"/>
</dbReference>
<evidence type="ECO:0000256" key="9">
    <source>
        <dbReference type="ARBA" id="ARBA00022794"/>
    </source>
</evidence>
<dbReference type="InterPro" id="IPR017975">
    <property type="entry name" value="Tubulin_CS"/>
</dbReference>
<dbReference type="GO" id="GO:0005874">
    <property type="term" value="C:microtubule"/>
    <property type="evidence" value="ECO:0007669"/>
    <property type="project" value="UniProtKB-KW"/>
</dbReference>
<evidence type="ECO:0000256" key="8">
    <source>
        <dbReference type="ARBA" id="ARBA00022741"/>
    </source>
</evidence>
<dbReference type="InterPro" id="IPR002967">
    <property type="entry name" value="Delta_tubulin"/>
</dbReference>
<keyword evidence="7 16" id="KW-0493">Microtubule</keyword>
<accession>C3ZJH8</accession>
<dbReference type="Gene3D" id="1.10.287.600">
    <property type="entry name" value="Helix hairpin bin"/>
    <property type="match status" value="1"/>
</dbReference>
<dbReference type="eggNOG" id="KOG1374">
    <property type="taxonomic scope" value="Eukaryota"/>
</dbReference>
<evidence type="ECO:0000256" key="15">
    <source>
        <dbReference type="ARBA" id="ARBA00046149"/>
    </source>
</evidence>
<evidence type="ECO:0000256" key="12">
    <source>
        <dbReference type="ARBA" id="ARBA00023242"/>
    </source>
</evidence>
<dbReference type="PRINTS" id="PR01161">
    <property type="entry name" value="TUBULIN"/>
</dbReference>
<dbReference type="InterPro" id="IPR000217">
    <property type="entry name" value="Tubulin"/>
</dbReference>
<feature type="domain" description="Tubulin/FtsZ GTPase" evidence="17">
    <location>
        <begin position="32"/>
        <end position="234"/>
    </location>
</feature>
<evidence type="ECO:0000256" key="6">
    <source>
        <dbReference type="ARBA" id="ARBA00022490"/>
    </source>
</evidence>
<dbReference type="PANTHER" id="PTHR11588">
    <property type="entry name" value="TUBULIN"/>
    <property type="match status" value="1"/>
</dbReference>
<evidence type="ECO:0000256" key="7">
    <source>
        <dbReference type="ARBA" id="ARBA00022701"/>
    </source>
</evidence>
<evidence type="ECO:0000256" key="4">
    <source>
        <dbReference type="ARBA" id="ARBA00009636"/>
    </source>
</evidence>
<dbReference type="GO" id="GO:0007017">
    <property type="term" value="P:microtubule-based process"/>
    <property type="evidence" value="ECO:0007669"/>
    <property type="project" value="InterPro"/>
</dbReference>
<dbReference type="PROSITE" id="PS00227">
    <property type="entry name" value="TUBULIN"/>
    <property type="match status" value="1"/>
</dbReference>
<evidence type="ECO:0000256" key="13">
    <source>
        <dbReference type="ARBA" id="ARBA00023273"/>
    </source>
</evidence>
<evidence type="ECO:0000256" key="11">
    <source>
        <dbReference type="ARBA" id="ARBA00023212"/>
    </source>
</evidence>
<keyword evidence="11" id="KW-0206">Cytoskeleton</keyword>
<dbReference type="PRINTS" id="PR01224">
    <property type="entry name" value="DELTATUBULIN"/>
</dbReference>
<comment type="function">
    <text evidence="15">Acts as a positive regulator of hedgehog signaling and regulates ciliary function.</text>
</comment>
<evidence type="ECO:0000256" key="1">
    <source>
        <dbReference type="ARBA" id="ARBA00004114"/>
    </source>
</evidence>
<dbReference type="FunFam" id="3.40.50.1440:FF:000047">
    <property type="entry name" value="Tubulin delta chain"/>
    <property type="match status" value="1"/>
</dbReference>
<dbReference type="GO" id="GO:0030030">
    <property type="term" value="P:cell projection organization"/>
    <property type="evidence" value="ECO:0007669"/>
    <property type="project" value="UniProtKB-KW"/>
</dbReference>
<keyword evidence="9" id="KW-0970">Cilium biogenesis/degradation</keyword>
<evidence type="ECO:0000256" key="5">
    <source>
        <dbReference type="ARBA" id="ARBA00014184"/>
    </source>
</evidence>
<keyword evidence="13" id="KW-0966">Cell projection</keyword>
<dbReference type="Gene3D" id="3.40.50.1440">
    <property type="entry name" value="Tubulin/FtsZ, GTPase domain"/>
    <property type="match status" value="1"/>
</dbReference>
<dbReference type="GO" id="GO:0005929">
    <property type="term" value="C:cilium"/>
    <property type="evidence" value="ECO:0007669"/>
    <property type="project" value="UniProtKB-SubCell"/>
</dbReference>
<dbReference type="InterPro" id="IPR003008">
    <property type="entry name" value="Tubulin_FtsZ_GTPase"/>
</dbReference>
<dbReference type="GO" id="GO:0005814">
    <property type="term" value="C:centriole"/>
    <property type="evidence" value="ECO:0007669"/>
    <property type="project" value="UniProtKB-SubCell"/>
</dbReference>
<keyword evidence="10 16" id="KW-0342">GTP-binding</keyword>
<dbReference type="SMART" id="SM00864">
    <property type="entry name" value="Tubulin"/>
    <property type="match status" value="1"/>
</dbReference>
<evidence type="ECO:0000256" key="16">
    <source>
        <dbReference type="RuleBase" id="RU000352"/>
    </source>
</evidence>
<sequence length="419" mass="47143">MATVYVQVGQCGNQIGQQLWTQVLPLKDTKEGMPFFNMDEKLRSVHVDSEPKVLRRLGLAVKKKNLEEANLIAGKRGRGTNWALGYHGVGRSEGCMLLDQTVEAVRREVEQCDCFSGMVVMHSLSGGTGSGLGAHVIENLKDHFPIPYLMSVAVAPHAGGESPLQHYNCLLCLSWVQQYTDAILLFNNDDVLYQVQHQQNSSKAQVSIPEMNQYISNCLAGLFLPTDSITPPPGIPLGMEPWELLRSVCPMPATKFAQVNRHHTTIVSHHMGSRLGWDAIAAHAIQMYKKQHSHRDRALSAVVVARGDSKDDFRRYKPGVERKIRAGCNCVEWNPFPVDFWTGRTFFFICHPEKKSLTLCTNNSGITGYLEHVLTKARQKYDAKAFLHWYWKHGCTDQDFSQAFDTVGKIVEDYREAVR</sequence>
<evidence type="ECO:0000256" key="2">
    <source>
        <dbReference type="ARBA" id="ARBA00004123"/>
    </source>
</evidence>
<dbReference type="STRING" id="7739.C3ZJH8"/>
<dbReference type="SUPFAM" id="SSF52490">
    <property type="entry name" value="Tubulin nucleotide-binding domain-like"/>
    <property type="match status" value="1"/>
</dbReference>
<dbReference type="InParanoid" id="C3ZJH8"/>
<dbReference type="InterPro" id="IPR008280">
    <property type="entry name" value="Tub_FtsZ_C"/>
</dbReference>
<evidence type="ECO:0000256" key="3">
    <source>
        <dbReference type="ARBA" id="ARBA00004138"/>
    </source>
</evidence>
<dbReference type="EMBL" id="GG666632">
    <property type="protein sequence ID" value="EEN47320.1"/>
    <property type="molecule type" value="Genomic_DNA"/>
</dbReference>
<comment type="subcellular location">
    <subcellularLocation>
        <location evidence="3">Cell projection</location>
        <location evidence="3">Cilium</location>
    </subcellularLocation>
    <subcellularLocation>
        <location evidence="1">Cytoplasm</location>
        <location evidence="1">Cytoskeleton</location>
        <location evidence="1">Microtubule organizing center</location>
        <location evidence="1">Centrosome</location>
        <location evidence="1">Centriole</location>
    </subcellularLocation>
    <subcellularLocation>
        <location evidence="2">Nucleus</location>
    </subcellularLocation>
</comment>
<evidence type="ECO:0000256" key="14">
    <source>
        <dbReference type="ARBA" id="ARBA00030594"/>
    </source>
</evidence>
<proteinExistence type="inferred from homology"/>
<keyword evidence="6" id="KW-0963">Cytoplasm</keyword>
<organism>
    <name type="scientific">Branchiostoma floridae</name>
    <name type="common">Florida lancelet</name>
    <name type="synonym">Amphioxus</name>
    <dbReference type="NCBI Taxonomy" id="7739"/>
    <lineage>
        <taxon>Eukaryota</taxon>
        <taxon>Metazoa</taxon>
        <taxon>Chordata</taxon>
        <taxon>Cephalochordata</taxon>
        <taxon>Leptocardii</taxon>
        <taxon>Amphioxiformes</taxon>
        <taxon>Branchiostomatidae</taxon>
        <taxon>Branchiostoma</taxon>
    </lineage>
</organism>
<dbReference type="GO" id="GO:0005200">
    <property type="term" value="F:structural constituent of cytoskeleton"/>
    <property type="evidence" value="ECO:0007669"/>
    <property type="project" value="InterPro"/>
</dbReference>
<evidence type="ECO:0000259" key="17">
    <source>
        <dbReference type="SMART" id="SM00864"/>
    </source>
</evidence>
<keyword evidence="8 16" id="KW-0547">Nucleotide-binding</keyword>
<dbReference type="SUPFAM" id="SSF55307">
    <property type="entry name" value="Tubulin C-terminal domain-like"/>
    <property type="match status" value="1"/>
</dbReference>
<keyword evidence="12" id="KW-0539">Nucleus</keyword>
<dbReference type="CDD" id="cd02189">
    <property type="entry name" value="delta_zeta_tubulin-like"/>
    <property type="match status" value="1"/>
</dbReference>
<dbReference type="Pfam" id="PF00091">
    <property type="entry name" value="Tubulin"/>
    <property type="match status" value="1"/>
</dbReference>
<gene>
    <name evidence="18" type="ORF">BRAFLDRAFT_216407</name>
</gene>
<name>C3ZJH8_BRAFL</name>
<evidence type="ECO:0000313" key="18">
    <source>
        <dbReference type="EMBL" id="EEN47320.1"/>
    </source>
</evidence>
<evidence type="ECO:0000256" key="10">
    <source>
        <dbReference type="ARBA" id="ARBA00023134"/>
    </source>
</evidence>
<dbReference type="GO" id="GO:0005634">
    <property type="term" value="C:nucleus"/>
    <property type="evidence" value="ECO:0007669"/>
    <property type="project" value="UniProtKB-SubCell"/>
</dbReference>
<reference evidence="18" key="1">
    <citation type="journal article" date="2008" name="Nature">
        <title>The amphioxus genome and the evolution of the chordate karyotype.</title>
        <authorList>
            <consortium name="US DOE Joint Genome Institute (JGI-PGF)"/>
            <person name="Putnam N.H."/>
            <person name="Butts T."/>
            <person name="Ferrier D.E.K."/>
            <person name="Furlong R.F."/>
            <person name="Hellsten U."/>
            <person name="Kawashima T."/>
            <person name="Robinson-Rechavi M."/>
            <person name="Shoguchi E."/>
            <person name="Terry A."/>
            <person name="Yu J.-K."/>
            <person name="Benito-Gutierrez E.L."/>
            <person name="Dubchak I."/>
            <person name="Garcia-Fernandez J."/>
            <person name="Gibson-Brown J.J."/>
            <person name="Grigoriev I.V."/>
            <person name="Horton A.C."/>
            <person name="de Jong P.J."/>
            <person name="Jurka J."/>
            <person name="Kapitonov V.V."/>
            <person name="Kohara Y."/>
            <person name="Kuroki Y."/>
            <person name="Lindquist E."/>
            <person name="Lucas S."/>
            <person name="Osoegawa K."/>
            <person name="Pennacchio L.A."/>
            <person name="Salamov A.A."/>
            <person name="Satou Y."/>
            <person name="Sauka-Spengler T."/>
            <person name="Schmutz J."/>
            <person name="Shin-I T."/>
            <person name="Toyoda A."/>
            <person name="Bronner-Fraser M."/>
            <person name="Fujiyama A."/>
            <person name="Holland L.Z."/>
            <person name="Holland P.W.H."/>
            <person name="Satoh N."/>
            <person name="Rokhsar D.S."/>
        </authorList>
    </citation>
    <scope>NUCLEOTIDE SEQUENCE [LARGE SCALE GENOMIC DNA]</scope>
    <source>
        <strain evidence="18">S238N-H82</strain>
        <tissue evidence="18">Testes</tissue>
    </source>
</reference>
<protein>
    <recommendedName>
        <fullName evidence="5">Tubulin delta chain</fullName>
    </recommendedName>
    <alternativeName>
        <fullName evidence="14">Delta-tubulin</fullName>
    </alternativeName>
</protein>
<dbReference type="AlphaFoldDB" id="C3ZJH8"/>